<evidence type="ECO:0000259" key="3">
    <source>
        <dbReference type="PROSITE" id="PS50011"/>
    </source>
</evidence>
<dbReference type="GO" id="GO:0004674">
    <property type="term" value="F:protein serine/threonine kinase activity"/>
    <property type="evidence" value="ECO:0007669"/>
    <property type="project" value="TreeGrafter"/>
</dbReference>
<gene>
    <name evidence="4" type="ORF">BT96DRAFT_921326</name>
</gene>
<dbReference type="PANTHER" id="PTHR44329:SF214">
    <property type="entry name" value="PROTEIN KINASE DOMAIN-CONTAINING PROTEIN"/>
    <property type="match status" value="1"/>
</dbReference>
<dbReference type="PROSITE" id="PS50011">
    <property type="entry name" value="PROTEIN_KINASE_DOM"/>
    <property type="match status" value="1"/>
</dbReference>
<feature type="coiled-coil region" evidence="1">
    <location>
        <begin position="102"/>
        <end position="129"/>
    </location>
</feature>
<dbReference type="InterPro" id="IPR011009">
    <property type="entry name" value="Kinase-like_dom_sf"/>
</dbReference>
<evidence type="ECO:0000256" key="1">
    <source>
        <dbReference type="SAM" id="Coils"/>
    </source>
</evidence>
<dbReference type="Gene3D" id="1.10.510.10">
    <property type="entry name" value="Transferase(Phosphotransferase) domain 1"/>
    <property type="match status" value="1"/>
</dbReference>
<keyword evidence="5" id="KW-1185">Reference proteome</keyword>
<dbReference type="SUPFAM" id="SSF56112">
    <property type="entry name" value="Protein kinase-like (PK-like)"/>
    <property type="match status" value="1"/>
</dbReference>
<evidence type="ECO:0000313" key="5">
    <source>
        <dbReference type="Proteomes" id="UP000799118"/>
    </source>
</evidence>
<dbReference type="InterPro" id="IPR051681">
    <property type="entry name" value="Ser/Thr_Kinases-Pseudokinases"/>
</dbReference>
<feature type="domain" description="Protein kinase" evidence="3">
    <location>
        <begin position="280"/>
        <end position="538"/>
    </location>
</feature>
<dbReference type="GO" id="GO:0005524">
    <property type="term" value="F:ATP binding"/>
    <property type="evidence" value="ECO:0007669"/>
    <property type="project" value="InterPro"/>
</dbReference>
<protein>
    <submittedName>
        <fullName evidence="4">Kinase-like protein</fullName>
    </submittedName>
</protein>
<feature type="compositionally biased region" description="Low complexity" evidence="2">
    <location>
        <begin position="154"/>
        <end position="174"/>
    </location>
</feature>
<organism evidence="4 5">
    <name type="scientific">Gymnopus androsaceus JB14</name>
    <dbReference type="NCBI Taxonomy" id="1447944"/>
    <lineage>
        <taxon>Eukaryota</taxon>
        <taxon>Fungi</taxon>
        <taxon>Dikarya</taxon>
        <taxon>Basidiomycota</taxon>
        <taxon>Agaricomycotina</taxon>
        <taxon>Agaricomycetes</taxon>
        <taxon>Agaricomycetidae</taxon>
        <taxon>Agaricales</taxon>
        <taxon>Marasmiineae</taxon>
        <taxon>Omphalotaceae</taxon>
        <taxon>Gymnopus</taxon>
    </lineage>
</organism>
<keyword evidence="4" id="KW-0808">Transferase</keyword>
<dbReference type="Proteomes" id="UP000799118">
    <property type="component" value="Unassembled WGS sequence"/>
</dbReference>
<dbReference type="EMBL" id="ML769494">
    <property type="protein sequence ID" value="KAE9397629.1"/>
    <property type="molecule type" value="Genomic_DNA"/>
</dbReference>
<evidence type="ECO:0000256" key="2">
    <source>
        <dbReference type="SAM" id="MobiDB-lite"/>
    </source>
</evidence>
<reference evidence="4" key="1">
    <citation type="journal article" date="2019" name="Environ. Microbiol.">
        <title>Fungal ecological strategies reflected in gene transcription - a case study of two litter decomposers.</title>
        <authorList>
            <person name="Barbi F."/>
            <person name="Kohler A."/>
            <person name="Barry K."/>
            <person name="Baskaran P."/>
            <person name="Daum C."/>
            <person name="Fauchery L."/>
            <person name="Ihrmark K."/>
            <person name="Kuo A."/>
            <person name="LaButti K."/>
            <person name="Lipzen A."/>
            <person name="Morin E."/>
            <person name="Grigoriev I.V."/>
            <person name="Henrissat B."/>
            <person name="Lindahl B."/>
            <person name="Martin F."/>
        </authorList>
    </citation>
    <scope>NUCLEOTIDE SEQUENCE</scope>
    <source>
        <strain evidence="4">JB14</strain>
    </source>
</reference>
<feature type="region of interest" description="Disordered" evidence="2">
    <location>
        <begin position="148"/>
        <end position="179"/>
    </location>
</feature>
<evidence type="ECO:0000313" key="4">
    <source>
        <dbReference type="EMBL" id="KAE9397629.1"/>
    </source>
</evidence>
<dbReference type="OrthoDB" id="346907at2759"/>
<dbReference type="InterPro" id="IPR000719">
    <property type="entry name" value="Prot_kinase_dom"/>
</dbReference>
<dbReference type="PANTHER" id="PTHR44329">
    <property type="entry name" value="SERINE/THREONINE-PROTEIN KINASE TNNI3K-RELATED"/>
    <property type="match status" value="1"/>
</dbReference>
<dbReference type="InterPro" id="IPR001245">
    <property type="entry name" value="Ser-Thr/Tyr_kinase_cat_dom"/>
</dbReference>
<dbReference type="AlphaFoldDB" id="A0A6A4HGJ9"/>
<name>A0A6A4HGJ9_9AGAR</name>
<keyword evidence="4" id="KW-0418">Kinase</keyword>
<proteinExistence type="predicted"/>
<accession>A0A6A4HGJ9</accession>
<keyword evidence="1" id="KW-0175">Coiled coil</keyword>
<sequence length="548" mass="62442">MATLATAFSGISAVVDFGTPSVAAKSKHNKPPMTRDQLLADIRLYLDGTIEILRDVRPVVETFGNTGYLTRFVEYEDDCDRILRMYDTYLTEHHSKKYFTWKDELRQKLNKLRTEAMSLKEKSHNTSQRIKSEFHRSQAQMMHFEQSTTMAAVTGSPSLTSRSSRTPNNSGRPSGKSYNLLTGPPIHLLEMKTIADLQQGISDLCTQAQLTQDFSDKAIEQTLVEEFMEYLQTELDSTMQLKPDNHHHAVFGTTGMYYERCLWTLRKLSVTYKVIPSSLQDGRHAVAGGGFADIYHGRVGEQRVCLKVLRLEFCNEALIWRQLEHPNILPLLGVNADLFSPSFCLISPWMENKDVMTYLRKNPTHNRHTVLSEVAAGLSYLHMRDPPILHGDIRRCTSYANILISDNFHCCLADFGLTLVISDSRTLSNATSWMTKGTTRWMAPELIIRKTSAKLTTNKTSRDVYAFGRTILEILTLQLPFHDKTTDPARIYSLMHGERPARPKDVRWYPDMIWNLTTRCWAEEAAARPTAQEISDFLQATLLSISYP</sequence>
<dbReference type="Pfam" id="PF07714">
    <property type="entry name" value="PK_Tyr_Ser-Thr"/>
    <property type="match status" value="1"/>
</dbReference>